<evidence type="ECO:0000259" key="1">
    <source>
        <dbReference type="SMART" id="SM00226"/>
    </source>
</evidence>
<dbReference type="SUPFAM" id="SSF52788">
    <property type="entry name" value="Phosphotyrosine protein phosphatases I"/>
    <property type="match status" value="1"/>
</dbReference>
<sequence length="191" mass="20019">MTEPRDDRAPDPSILVVCTANVCRSPAAEVLLRAALGPASRIAVGSAGLRARVGEPMAPEMARLLSVPAETVRARQFAAEAAREAGLVLTMTRAHRAAVVSAVPAALRRTFTLREFAALVELAEEAGAVPHTGPGERLTDLVRLAPRYRGLRTSGPDDDVDDPYGQAAPVYAHALAELRASVTVVAAALTP</sequence>
<dbReference type="OrthoDB" id="9784339at2"/>
<dbReference type="RefSeq" id="WP_091764688.1">
    <property type="nucleotide sequence ID" value="NZ_FNBT01000002.1"/>
</dbReference>
<dbReference type="GO" id="GO:0004725">
    <property type="term" value="F:protein tyrosine phosphatase activity"/>
    <property type="evidence" value="ECO:0007669"/>
    <property type="project" value="TreeGrafter"/>
</dbReference>
<name>A0A1G7JQ00_9ACTN</name>
<dbReference type="Proteomes" id="UP000199406">
    <property type="component" value="Unassembled WGS sequence"/>
</dbReference>
<evidence type="ECO:0000313" key="3">
    <source>
        <dbReference type="Proteomes" id="UP000199406"/>
    </source>
</evidence>
<gene>
    <name evidence="2" type="ORF">SAMN05660662_1641</name>
</gene>
<dbReference type="PANTHER" id="PTHR11717">
    <property type="entry name" value="LOW MOLECULAR WEIGHT PROTEIN TYROSINE PHOSPHATASE"/>
    <property type="match status" value="1"/>
</dbReference>
<dbReference type="Pfam" id="PF01451">
    <property type="entry name" value="LMWPc"/>
    <property type="match status" value="1"/>
</dbReference>
<reference evidence="3" key="1">
    <citation type="submission" date="2016-10" db="EMBL/GenBank/DDBJ databases">
        <authorList>
            <person name="Varghese N."/>
            <person name="Submissions S."/>
        </authorList>
    </citation>
    <scope>NUCLEOTIDE SEQUENCE [LARGE SCALE GENOMIC DNA]</scope>
    <source>
        <strain evidence="3">DSM 44268</strain>
    </source>
</reference>
<accession>A0A1G7JQ00</accession>
<evidence type="ECO:0000313" key="2">
    <source>
        <dbReference type="EMBL" id="SDF26874.1"/>
    </source>
</evidence>
<dbReference type="PANTHER" id="PTHR11717:SF31">
    <property type="entry name" value="LOW MOLECULAR WEIGHT PROTEIN-TYROSINE-PHOSPHATASE ETP-RELATED"/>
    <property type="match status" value="1"/>
</dbReference>
<organism evidence="2 3">
    <name type="scientific">Blastococcus aurantiacus</name>
    <dbReference type="NCBI Taxonomy" id="1550231"/>
    <lineage>
        <taxon>Bacteria</taxon>
        <taxon>Bacillati</taxon>
        <taxon>Actinomycetota</taxon>
        <taxon>Actinomycetes</taxon>
        <taxon>Geodermatophilales</taxon>
        <taxon>Geodermatophilaceae</taxon>
        <taxon>Blastococcus</taxon>
    </lineage>
</organism>
<feature type="domain" description="Phosphotyrosine protein phosphatase I" evidence="1">
    <location>
        <begin position="12"/>
        <end position="188"/>
    </location>
</feature>
<dbReference type="SMART" id="SM00226">
    <property type="entry name" value="LMWPc"/>
    <property type="match status" value="1"/>
</dbReference>
<dbReference type="InterPro" id="IPR023485">
    <property type="entry name" value="Ptyr_pPase"/>
</dbReference>
<dbReference type="STRING" id="1550231.SAMN05660662_1641"/>
<keyword evidence="3" id="KW-1185">Reference proteome</keyword>
<protein>
    <submittedName>
        <fullName evidence="2">Protein-tyrosine phosphatase</fullName>
    </submittedName>
</protein>
<dbReference type="InterPro" id="IPR050438">
    <property type="entry name" value="LMW_PTPase"/>
</dbReference>
<proteinExistence type="predicted"/>
<dbReference type="Gene3D" id="3.40.50.2300">
    <property type="match status" value="1"/>
</dbReference>
<dbReference type="EMBL" id="FNBT01000002">
    <property type="protein sequence ID" value="SDF26874.1"/>
    <property type="molecule type" value="Genomic_DNA"/>
</dbReference>
<dbReference type="InterPro" id="IPR036196">
    <property type="entry name" value="Ptyr_pPase_sf"/>
</dbReference>
<dbReference type="AlphaFoldDB" id="A0A1G7JQ00"/>